<evidence type="ECO:0000313" key="4">
    <source>
        <dbReference type="Proteomes" id="UP000432715"/>
    </source>
</evidence>
<keyword evidence="4" id="KW-1185">Reference proteome</keyword>
<dbReference type="SUPFAM" id="SSF53187">
    <property type="entry name" value="Zn-dependent exopeptidases"/>
    <property type="match status" value="1"/>
</dbReference>
<reference evidence="3 4" key="1">
    <citation type="submission" date="2019-10" db="EMBL/GenBank/DDBJ databases">
        <title>Alkaliphilus serpentinus sp. nov. and Alkaliphilus pronyensis sp. nov., two novel anaerobic alkaliphilic species isolated from the serpentinized-hosted hydrothermal field of the Prony Bay (New Caledonia).</title>
        <authorList>
            <person name="Postec A."/>
        </authorList>
    </citation>
    <scope>NUCLEOTIDE SEQUENCE [LARGE SCALE GENOMIC DNA]</scope>
    <source>
        <strain evidence="3 4">LacV</strain>
    </source>
</reference>
<gene>
    <name evidence="3" type="ORF">F8154_00160</name>
</gene>
<dbReference type="Pfam" id="PF08486">
    <property type="entry name" value="SpoIID"/>
    <property type="match status" value="1"/>
</dbReference>
<dbReference type="PANTHER" id="PTHR30404">
    <property type="entry name" value="N-ACETYLMURAMOYL-L-ALANINE AMIDASE"/>
    <property type="match status" value="1"/>
</dbReference>
<protein>
    <submittedName>
        <fullName evidence="3">N-acetylmuramoyl-L-alanine amidase</fullName>
    </submittedName>
</protein>
<dbReference type="EMBL" id="WBZC01000001">
    <property type="protein sequence ID" value="KAB3541010.1"/>
    <property type="molecule type" value="Genomic_DNA"/>
</dbReference>
<dbReference type="GO" id="GO:0008745">
    <property type="term" value="F:N-acetylmuramoyl-L-alanine amidase activity"/>
    <property type="evidence" value="ECO:0007669"/>
    <property type="project" value="InterPro"/>
</dbReference>
<dbReference type="Pfam" id="PF01520">
    <property type="entry name" value="Amidase_3"/>
    <property type="match status" value="1"/>
</dbReference>
<dbReference type="GO" id="GO:0030435">
    <property type="term" value="P:sporulation resulting in formation of a cellular spore"/>
    <property type="evidence" value="ECO:0007669"/>
    <property type="project" value="InterPro"/>
</dbReference>
<dbReference type="InterPro" id="IPR002508">
    <property type="entry name" value="MurNAc-LAA_cat"/>
</dbReference>
<dbReference type="AlphaFoldDB" id="A0A6I0FDG4"/>
<evidence type="ECO:0000259" key="2">
    <source>
        <dbReference type="SMART" id="SM00646"/>
    </source>
</evidence>
<accession>A0A6I0FDG4</accession>
<dbReference type="PANTHER" id="PTHR30404:SF0">
    <property type="entry name" value="N-ACETYLMURAMOYL-L-ALANINE AMIDASE AMIC"/>
    <property type="match status" value="1"/>
</dbReference>
<dbReference type="Gene3D" id="3.40.630.40">
    <property type="entry name" value="Zn-dependent exopeptidases"/>
    <property type="match status" value="1"/>
</dbReference>
<evidence type="ECO:0000313" key="3">
    <source>
        <dbReference type="EMBL" id="KAB3541010.1"/>
    </source>
</evidence>
<dbReference type="Proteomes" id="UP000432715">
    <property type="component" value="Unassembled WGS sequence"/>
</dbReference>
<feature type="domain" description="MurNAc-LAA" evidence="2">
    <location>
        <begin position="355"/>
        <end position="465"/>
    </location>
</feature>
<name>A0A6I0FDG4_9FIRM</name>
<dbReference type="InterPro" id="IPR013693">
    <property type="entry name" value="SpoIID/LytB_N"/>
</dbReference>
<dbReference type="InterPro" id="IPR050695">
    <property type="entry name" value="N-acetylmuramoyl_amidase_3"/>
</dbReference>
<comment type="caution">
    <text evidence="3">The sequence shown here is derived from an EMBL/GenBank/DDBJ whole genome shotgun (WGS) entry which is preliminary data.</text>
</comment>
<dbReference type="GO" id="GO:0030288">
    <property type="term" value="C:outer membrane-bounded periplasmic space"/>
    <property type="evidence" value="ECO:0007669"/>
    <property type="project" value="TreeGrafter"/>
</dbReference>
<organism evidence="3 4">
    <name type="scientific">Alkaliphilus pronyensis</name>
    <dbReference type="NCBI Taxonomy" id="1482732"/>
    <lineage>
        <taxon>Bacteria</taxon>
        <taxon>Bacillati</taxon>
        <taxon>Bacillota</taxon>
        <taxon>Clostridia</taxon>
        <taxon>Peptostreptococcales</taxon>
        <taxon>Natronincolaceae</taxon>
        <taxon>Alkaliphilus</taxon>
    </lineage>
</organism>
<dbReference type="NCBIfam" id="TIGR02669">
    <property type="entry name" value="SpoIID_LytB"/>
    <property type="match status" value="1"/>
</dbReference>
<dbReference type="InterPro" id="IPR013486">
    <property type="entry name" value="SpoIID/LytB"/>
</dbReference>
<evidence type="ECO:0000256" key="1">
    <source>
        <dbReference type="ARBA" id="ARBA00022801"/>
    </source>
</evidence>
<dbReference type="SMART" id="SM00646">
    <property type="entry name" value="Ami_3"/>
    <property type="match status" value="1"/>
</dbReference>
<proteinExistence type="predicted"/>
<sequence>MDLAIKIYVPTEDKIITRYIEDIVKELVAWSIPMPFHIEALKCQSIIMRTILFRQLKGYGCNQEKNKKGDIAIDYLKEVIPLTEYKQVWGKDYAKNIQLIDEAVGETRGIIITFNDKPIDARYHLICGGATENSENVDGNVVQYLRKVLCCYCKESSSLYGYKDLSIEDIESKLKIKLNKNNPTKNMSIEDLFDEIERDEEGRVVRLRVAGKEFQGKEIVKLLGLESTRFSWRPKIIRFFTMGKGDGVGLCQQGANRLALEGKNANDIINYYYTGVEIKKIEMPCIKFPLKGKVIVIDAAHGGENSQDNVSFNGVREKDVNLSISKKLEIELKNKGAEVYMTRLEDIYLPLSERAELINNVKPNLFLTIHQNYIKNPSISGTEIYYFRGDTEAKRLGNIILKRVAQALETIDRGLKTADFYLLRDTNVSGIHIEIGYLSSPIEEKKLIDEGFKDKIVAAITEGILSYYEISI</sequence>
<dbReference type="GO" id="GO:0009253">
    <property type="term" value="P:peptidoglycan catabolic process"/>
    <property type="evidence" value="ECO:0007669"/>
    <property type="project" value="InterPro"/>
</dbReference>
<dbReference type="OrthoDB" id="9794671at2"/>
<keyword evidence="1" id="KW-0378">Hydrolase</keyword>
<dbReference type="CDD" id="cd02696">
    <property type="entry name" value="MurNAc-LAA"/>
    <property type="match status" value="1"/>
</dbReference>